<dbReference type="SUPFAM" id="SSF49899">
    <property type="entry name" value="Concanavalin A-like lectins/glucanases"/>
    <property type="match status" value="2"/>
</dbReference>
<protein>
    <submittedName>
        <fullName evidence="4">Laminin G sub domain 2</fullName>
    </submittedName>
</protein>
<evidence type="ECO:0000313" key="4">
    <source>
        <dbReference type="EMBL" id="ADG73983.1"/>
    </source>
</evidence>
<dbReference type="Gene3D" id="2.60.120.200">
    <property type="match status" value="1"/>
</dbReference>
<keyword evidence="2" id="KW-1015">Disulfide bond</keyword>
<dbReference type="OrthoDB" id="9802683at2"/>
<evidence type="ECO:0000256" key="2">
    <source>
        <dbReference type="ARBA" id="ARBA00023157"/>
    </source>
</evidence>
<dbReference type="Gene3D" id="2.60.120.560">
    <property type="entry name" value="Exo-inulinase, domain 1"/>
    <property type="match status" value="1"/>
</dbReference>
<dbReference type="Gene3D" id="2.60.40.10">
    <property type="entry name" value="Immunoglobulins"/>
    <property type="match status" value="1"/>
</dbReference>
<gene>
    <name evidence="4" type="ordered locus">Cfla_1078</name>
</gene>
<feature type="domain" description="LamG-like jellyroll fold" evidence="3">
    <location>
        <begin position="754"/>
        <end position="902"/>
    </location>
</feature>
<evidence type="ECO:0000256" key="1">
    <source>
        <dbReference type="ARBA" id="ARBA00022729"/>
    </source>
</evidence>
<dbReference type="Pfam" id="PF13385">
    <property type="entry name" value="Laminin_G_3"/>
    <property type="match status" value="1"/>
</dbReference>
<dbReference type="KEGG" id="cfl:Cfla_1078"/>
<keyword evidence="1" id="KW-0732">Signal</keyword>
<dbReference type="InterPro" id="IPR006558">
    <property type="entry name" value="LamG-like"/>
</dbReference>
<dbReference type="InterPro" id="IPR013783">
    <property type="entry name" value="Ig-like_fold"/>
</dbReference>
<reference evidence="4 5" key="1">
    <citation type="journal article" date="2010" name="Stand. Genomic Sci.">
        <title>Complete genome sequence of Cellulomonas flavigena type strain (134).</title>
        <authorList>
            <person name="Abt B."/>
            <person name="Foster B."/>
            <person name="Lapidus A."/>
            <person name="Clum A."/>
            <person name="Sun H."/>
            <person name="Pukall R."/>
            <person name="Lucas S."/>
            <person name="Glavina Del Rio T."/>
            <person name="Nolan M."/>
            <person name="Tice H."/>
            <person name="Cheng J.F."/>
            <person name="Pitluck S."/>
            <person name="Liolios K."/>
            <person name="Ivanova N."/>
            <person name="Mavromatis K."/>
            <person name="Ovchinnikova G."/>
            <person name="Pati A."/>
            <person name="Goodwin L."/>
            <person name="Chen A."/>
            <person name="Palaniappan K."/>
            <person name="Land M."/>
            <person name="Hauser L."/>
            <person name="Chang Y.J."/>
            <person name="Jeffries C.D."/>
            <person name="Rohde M."/>
            <person name="Goker M."/>
            <person name="Woyke T."/>
            <person name="Bristow J."/>
            <person name="Eisen J.A."/>
            <person name="Markowitz V."/>
            <person name="Hugenholtz P."/>
            <person name="Kyrpides N.C."/>
            <person name="Klenk H.P."/>
        </authorList>
    </citation>
    <scope>NUCLEOTIDE SEQUENCE [LARGE SCALE GENOMIC DNA]</scope>
    <source>
        <strain evidence="5">ATCC 482 / DSM 20109 / BCRC 11376 / JCM 18109 / NBRC 3775 / NCIMB 8073 / NRS 134</strain>
    </source>
</reference>
<accession>D5ULE1</accession>
<dbReference type="InterPro" id="IPR013320">
    <property type="entry name" value="ConA-like_dom_sf"/>
</dbReference>
<evidence type="ECO:0000259" key="3">
    <source>
        <dbReference type="SMART" id="SM00560"/>
    </source>
</evidence>
<proteinExistence type="predicted"/>
<dbReference type="eggNOG" id="COG3209">
    <property type="taxonomic scope" value="Bacteria"/>
</dbReference>
<dbReference type="RefSeq" id="WP_013116317.1">
    <property type="nucleotide sequence ID" value="NC_014151.1"/>
</dbReference>
<dbReference type="AlphaFoldDB" id="D5ULE1"/>
<keyword evidence="5" id="KW-1185">Reference proteome</keyword>
<dbReference type="SMART" id="SM00560">
    <property type="entry name" value="LamGL"/>
    <property type="match status" value="1"/>
</dbReference>
<sequence length="911" mass="93223">MTPRHARHRARRLVAPLVVVLVVALGLGSQAWWTVDSGAGGRGAAAAGSVGPGSAPTVLLDGTSATLTWAAGTLASGDPAPGHLVRRYDADTLVEQTVLTACSGIVPGTSCTEAPVPAGRWVYTVTPRIGGWSGAESGRSAVVTVVGDDGDGPTGGTVEATGLTAGYSRTTTLTLVTSPGTDPAGIAPGSTLHRASAPLTDGTCGTFGTAVLVATDPGGAPTDTVADQSCHRYLLTVADTLGNTTTYTSGDVKVDTVPPFAPSLTFSGFSSTAWSGTGSTVHYRSAAPSGAVTLTATASDTASGIATYVFPTLGSGWTSTPGGTGVVTYRWTGTPAGPGTRTVTATDRAGNTSAPAPFTLVADDEAPEPGTIAYPDGVRSSTTVSVSFTTGTDAGSGIGSRVLQRSDTPLVGGLCSAPWSAWVTVPGGTDPASSPVADVVTSARCYQYRYVVTDRVGNQRVTTGPAIVRLRAPYPAVVMSTPGLLSYYEMDDGGEVTRDTFTSTAGATLESRSGETRATWLPHGILAPVPMVVTDAGRLRRDGVDSYASLYLVSGTPPTANYTVSADIHVRSTVPNDIVGVVGRVDPSVTMGTYYVARYETGPGRWYLFRVVDNVYTYLGDHAQTLTAGTSYRLSLEMVGSTIRLLVDGVARVAVTDTAPILGPGRAGLASGFAWDVPNTAPIVTTITDSTGMHLDNFAVTASPALSDSVGTNHGQYVNGPLLRQPGALTTGGGGAATFDGTDDHARLARQLHADFSIEFWFKGSSAGGESSDWEQNTGLLHASASWNNANDFGISVRADGAVVAGTSAASGKGNTSITSAAGYLDGRWHHVVFTRQKSGPITLYVDGTTSSGTGSTVDLTTATDINLARIQPNPDQPAAGINHFAGQLDEVALYTTVLSPATVQAHFAAR</sequence>
<dbReference type="Proteomes" id="UP000000849">
    <property type="component" value="Chromosome"/>
</dbReference>
<dbReference type="STRING" id="446466.Cfla_1078"/>
<dbReference type="GO" id="GO:0005975">
    <property type="term" value="P:carbohydrate metabolic process"/>
    <property type="evidence" value="ECO:0007669"/>
    <property type="project" value="UniProtKB-ARBA"/>
</dbReference>
<dbReference type="EMBL" id="CP001964">
    <property type="protein sequence ID" value="ADG73983.1"/>
    <property type="molecule type" value="Genomic_DNA"/>
</dbReference>
<dbReference type="HOGENOM" id="CLU_319049_0_0_11"/>
<name>D5ULE1_CELFN</name>
<organism evidence="4 5">
    <name type="scientific">Cellulomonas flavigena (strain ATCC 482 / DSM 20109 / BCRC 11376 / JCM 18109 / NBRC 3775 / NCIMB 8073 / NRS 134)</name>
    <dbReference type="NCBI Taxonomy" id="446466"/>
    <lineage>
        <taxon>Bacteria</taxon>
        <taxon>Bacillati</taxon>
        <taxon>Actinomycetota</taxon>
        <taxon>Actinomycetes</taxon>
        <taxon>Micrococcales</taxon>
        <taxon>Cellulomonadaceae</taxon>
        <taxon>Cellulomonas</taxon>
    </lineage>
</organism>
<evidence type="ECO:0000313" key="5">
    <source>
        <dbReference type="Proteomes" id="UP000000849"/>
    </source>
</evidence>